<keyword evidence="9" id="KW-1185">Reference proteome</keyword>
<dbReference type="PANTHER" id="PTHR30589:SF0">
    <property type="entry name" value="PHOSPHATIDYLGLYCEROL--PROLIPOPROTEIN DIACYLGLYCERYL TRANSFERASE"/>
    <property type="match status" value="1"/>
</dbReference>
<accession>A0A7X2PC91</accession>
<organism evidence="8 9">
    <name type="scientific">Bullifex porci</name>
    <dbReference type="NCBI Taxonomy" id="2606638"/>
    <lineage>
        <taxon>Bacteria</taxon>
        <taxon>Pseudomonadati</taxon>
        <taxon>Spirochaetota</taxon>
        <taxon>Spirochaetia</taxon>
        <taxon>Spirochaetales</taxon>
        <taxon>Spirochaetaceae</taxon>
        <taxon>Bullifex</taxon>
    </lineage>
</organism>
<evidence type="ECO:0000313" key="8">
    <source>
        <dbReference type="EMBL" id="MSU06234.1"/>
    </source>
</evidence>
<evidence type="ECO:0000256" key="5">
    <source>
        <dbReference type="ARBA" id="ARBA00022989"/>
    </source>
</evidence>
<name>A0A7X2PC91_9SPIO</name>
<dbReference type="NCBIfam" id="TIGR00544">
    <property type="entry name" value="lgt"/>
    <property type="match status" value="1"/>
</dbReference>
<feature type="transmembrane region" description="Helical" evidence="7">
    <location>
        <begin position="131"/>
        <end position="149"/>
    </location>
</feature>
<dbReference type="PANTHER" id="PTHR30589">
    <property type="entry name" value="PROLIPOPROTEIN DIACYLGLYCERYL TRANSFERASE"/>
    <property type="match status" value="1"/>
</dbReference>
<feature type="transmembrane region" description="Helical" evidence="7">
    <location>
        <begin position="211"/>
        <end position="229"/>
    </location>
</feature>
<dbReference type="UniPathway" id="UPA00664"/>
<evidence type="ECO:0000256" key="4">
    <source>
        <dbReference type="ARBA" id="ARBA00022692"/>
    </source>
</evidence>
<evidence type="ECO:0000313" key="9">
    <source>
        <dbReference type="Proteomes" id="UP000460549"/>
    </source>
</evidence>
<dbReference type="AlphaFoldDB" id="A0A7X2PC91"/>
<comment type="subcellular location">
    <subcellularLocation>
        <location evidence="7">Cell membrane</location>
        <topology evidence="7">Multi-pass membrane protein</topology>
    </subcellularLocation>
</comment>
<dbReference type="EC" id="2.5.1.145" evidence="7"/>
<protein>
    <recommendedName>
        <fullName evidence="7">Phosphatidylglycerol--prolipoprotein diacylglyceryl transferase</fullName>
        <ecNumber evidence="7">2.5.1.145</ecNumber>
    </recommendedName>
</protein>
<feature type="transmembrane region" description="Helical" evidence="7">
    <location>
        <begin position="100"/>
        <end position="124"/>
    </location>
</feature>
<evidence type="ECO:0000256" key="3">
    <source>
        <dbReference type="ARBA" id="ARBA00022679"/>
    </source>
</evidence>
<evidence type="ECO:0000256" key="2">
    <source>
        <dbReference type="ARBA" id="ARBA00022475"/>
    </source>
</evidence>
<keyword evidence="8" id="KW-0449">Lipoprotein</keyword>
<feature type="transmembrane region" description="Helical" evidence="7">
    <location>
        <begin position="21"/>
        <end position="39"/>
    </location>
</feature>
<evidence type="ECO:0000256" key="1">
    <source>
        <dbReference type="ARBA" id="ARBA00007150"/>
    </source>
</evidence>
<dbReference type="HAMAP" id="MF_01147">
    <property type="entry name" value="Lgt"/>
    <property type="match status" value="1"/>
</dbReference>
<comment type="function">
    <text evidence="7">Catalyzes the transfer of the diacylglyceryl group from phosphatidylglycerol to the sulfhydryl group of the N-terminal cysteine of a prolipoprotein, the first step in the formation of mature lipoproteins.</text>
</comment>
<dbReference type="EMBL" id="VUNN01000008">
    <property type="protein sequence ID" value="MSU06234.1"/>
    <property type="molecule type" value="Genomic_DNA"/>
</dbReference>
<feature type="transmembrane region" description="Helical" evidence="7">
    <location>
        <begin position="59"/>
        <end position="80"/>
    </location>
</feature>
<reference evidence="8 9" key="1">
    <citation type="submission" date="2019-08" db="EMBL/GenBank/DDBJ databases">
        <title>In-depth cultivation of the pig gut microbiome towards novel bacterial diversity and tailored functional studies.</title>
        <authorList>
            <person name="Wylensek D."/>
            <person name="Hitch T.C.A."/>
            <person name="Clavel T."/>
        </authorList>
    </citation>
    <scope>NUCLEOTIDE SEQUENCE [LARGE SCALE GENOMIC DNA]</scope>
    <source>
        <strain evidence="8 9">NM-380-WT-3C1</strain>
    </source>
</reference>
<feature type="transmembrane region" description="Helical" evidence="7">
    <location>
        <begin position="241"/>
        <end position="258"/>
    </location>
</feature>
<keyword evidence="6 7" id="KW-0472">Membrane</keyword>
<keyword evidence="4 7" id="KW-0812">Transmembrane</keyword>
<evidence type="ECO:0000256" key="6">
    <source>
        <dbReference type="ARBA" id="ARBA00023136"/>
    </source>
</evidence>
<dbReference type="Pfam" id="PF01790">
    <property type="entry name" value="LGT"/>
    <property type="match status" value="1"/>
</dbReference>
<comment type="pathway">
    <text evidence="7">Protein modification; lipoprotein biosynthesis (diacylglyceryl transfer).</text>
</comment>
<dbReference type="GO" id="GO:0042158">
    <property type="term" value="P:lipoprotein biosynthetic process"/>
    <property type="evidence" value="ECO:0007669"/>
    <property type="project" value="UniProtKB-UniRule"/>
</dbReference>
<sequence>MFCYVNYPTWIRPEIFSFLPIRWYALMYIVAFAIAYLLFKYQVKHDGLLVLSNDDTDSLFMYCIILLLIFAHLFSVLFYSDAKYYLTHPWLIFWPFENGSFVGLPGMSYHGGVVGAILGGIWFAKKKKKNFFLLADTACAGIPLGYTFGRLGNFINAELYGRVTTSPMGMIFPGAERFSTNYEWVRELCDKCGITYTLGEYVNLPRHPSQLYEALFEGIVLWLILWFICRPLIKKRGLKPGSMLSFYLFGYGFFRFFIEYMRQPDSNIGYVIALGKQSDNIAIFQSFLNISKGQIFCLLMMAFAIIVFFIVNRRKENVKHR</sequence>
<gene>
    <name evidence="7 8" type="primary">lgt</name>
    <name evidence="8" type="ORF">FYJ80_05505</name>
</gene>
<dbReference type="Proteomes" id="UP000460549">
    <property type="component" value="Unassembled WGS sequence"/>
</dbReference>
<dbReference type="GO" id="GO:0005886">
    <property type="term" value="C:plasma membrane"/>
    <property type="evidence" value="ECO:0007669"/>
    <property type="project" value="UniProtKB-SubCell"/>
</dbReference>
<feature type="transmembrane region" description="Helical" evidence="7">
    <location>
        <begin position="293"/>
        <end position="311"/>
    </location>
</feature>
<comment type="caution">
    <text evidence="8">The sequence shown here is derived from an EMBL/GenBank/DDBJ whole genome shotgun (WGS) entry which is preliminary data.</text>
</comment>
<dbReference type="PROSITE" id="PS01311">
    <property type="entry name" value="LGT"/>
    <property type="match status" value="1"/>
</dbReference>
<keyword evidence="5 7" id="KW-1133">Transmembrane helix</keyword>
<evidence type="ECO:0000256" key="7">
    <source>
        <dbReference type="HAMAP-Rule" id="MF_01147"/>
    </source>
</evidence>
<comment type="similarity">
    <text evidence="1 7">Belongs to the Lgt family.</text>
</comment>
<feature type="binding site" evidence="7">
    <location>
        <position position="150"/>
    </location>
    <ligand>
        <name>a 1,2-diacyl-sn-glycero-3-phospho-(1'-sn-glycerol)</name>
        <dbReference type="ChEBI" id="CHEBI:64716"/>
    </ligand>
</feature>
<dbReference type="GO" id="GO:0008961">
    <property type="term" value="F:phosphatidylglycerol-prolipoprotein diacylglyceryl transferase activity"/>
    <property type="evidence" value="ECO:0007669"/>
    <property type="project" value="UniProtKB-UniRule"/>
</dbReference>
<comment type="catalytic activity">
    <reaction evidence="7">
        <text>L-cysteinyl-[prolipoprotein] + a 1,2-diacyl-sn-glycero-3-phospho-(1'-sn-glycerol) = an S-1,2-diacyl-sn-glyceryl-L-cysteinyl-[prolipoprotein] + sn-glycerol 1-phosphate + H(+)</text>
        <dbReference type="Rhea" id="RHEA:56712"/>
        <dbReference type="Rhea" id="RHEA-COMP:14679"/>
        <dbReference type="Rhea" id="RHEA-COMP:14680"/>
        <dbReference type="ChEBI" id="CHEBI:15378"/>
        <dbReference type="ChEBI" id="CHEBI:29950"/>
        <dbReference type="ChEBI" id="CHEBI:57685"/>
        <dbReference type="ChEBI" id="CHEBI:64716"/>
        <dbReference type="ChEBI" id="CHEBI:140658"/>
        <dbReference type="EC" id="2.5.1.145"/>
    </reaction>
</comment>
<dbReference type="InterPro" id="IPR001640">
    <property type="entry name" value="Lgt"/>
</dbReference>
<keyword evidence="2 7" id="KW-1003">Cell membrane</keyword>
<dbReference type="RefSeq" id="WP_154425204.1">
    <property type="nucleotide sequence ID" value="NZ_JAQYGB010000009.1"/>
</dbReference>
<keyword evidence="3 7" id="KW-0808">Transferase</keyword>
<proteinExistence type="inferred from homology"/>